<dbReference type="AlphaFoldDB" id="A0A914Q0I2"/>
<sequence length="76" mass="8622">MLKIRNNTVVPKVNTTEDESLARTLQMLWNSNQISDEELARRLQEEENRQARTQYRGQGINTGAASSRGNSNCTIN</sequence>
<name>A0A914Q0I2_9BILA</name>
<evidence type="ECO:0000256" key="1">
    <source>
        <dbReference type="SAM" id="MobiDB-lite"/>
    </source>
</evidence>
<evidence type="ECO:0000313" key="3">
    <source>
        <dbReference type="WBParaSite" id="PDA_v2.g24661.t1"/>
    </source>
</evidence>
<protein>
    <submittedName>
        <fullName evidence="3">Uncharacterized protein</fullName>
    </submittedName>
</protein>
<keyword evidence="2" id="KW-1185">Reference proteome</keyword>
<organism evidence="2 3">
    <name type="scientific">Panagrolaimus davidi</name>
    <dbReference type="NCBI Taxonomy" id="227884"/>
    <lineage>
        <taxon>Eukaryota</taxon>
        <taxon>Metazoa</taxon>
        <taxon>Ecdysozoa</taxon>
        <taxon>Nematoda</taxon>
        <taxon>Chromadorea</taxon>
        <taxon>Rhabditida</taxon>
        <taxon>Tylenchina</taxon>
        <taxon>Panagrolaimomorpha</taxon>
        <taxon>Panagrolaimoidea</taxon>
        <taxon>Panagrolaimidae</taxon>
        <taxon>Panagrolaimus</taxon>
    </lineage>
</organism>
<dbReference type="Proteomes" id="UP000887578">
    <property type="component" value="Unplaced"/>
</dbReference>
<feature type="region of interest" description="Disordered" evidence="1">
    <location>
        <begin position="44"/>
        <end position="76"/>
    </location>
</feature>
<proteinExistence type="predicted"/>
<accession>A0A914Q0I2</accession>
<evidence type="ECO:0000313" key="2">
    <source>
        <dbReference type="Proteomes" id="UP000887578"/>
    </source>
</evidence>
<dbReference type="WBParaSite" id="PDA_v2.g24661.t1">
    <property type="protein sequence ID" value="PDA_v2.g24661.t1"/>
    <property type="gene ID" value="PDA_v2.g24661"/>
</dbReference>
<feature type="compositionally biased region" description="Polar residues" evidence="1">
    <location>
        <begin position="51"/>
        <end position="76"/>
    </location>
</feature>
<reference evidence="3" key="1">
    <citation type="submission" date="2022-11" db="UniProtKB">
        <authorList>
            <consortium name="WormBaseParasite"/>
        </authorList>
    </citation>
    <scope>IDENTIFICATION</scope>
</reference>